<evidence type="ECO:0000313" key="7">
    <source>
        <dbReference type="EMBL" id="QHT14285.1"/>
    </source>
</evidence>
<dbReference type="GO" id="GO:0008270">
    <property type="term" value="F:zinc ion binding"/>
    <property type="evidence" value="ECO:0007669"/>
    <property type="project" value="UniProtKB-KW"/>
</dbReference>
<evidence type="ECO:0000256" key="3">
    <source>
        <dbReference type="ARBA" id="ARBA00022771"/>
    </source>
</evidence>
<dbReference type="CDD" id="cd10719">
    <property type="entry name" value="DnaJ_zf"/>
    <property type="match status" value="1"/>
</dbReference>
<dbReference type="InterPro" id="IPR001305">
    <property type="entry name" value="HSP_DnaJ_Cys-rich_dom"/>
</dbReference>
<dbReference type="InterPro" id="IPR002939">
    <property type="entry name" value="DnaJ_C"/>
</dbReference>
<organism evidence="7">
    <name type="scientific">viral metagenome</name>
    <dbReference type="NCBI Taxonomy" id="1070528"/>
    <lineage>
        <taxon>unclassified sequences</taxon>
        <taxon>metagenomes</taxon>
        <taxon>organismal metagenomes</taxon>
    </lineage>
</organism>
<dbReference type="Gene3D" id="2.10.230.10">
    <property type="entry name" value="Heat shock protein DnaJ, cysteine-rich domain"/>
    <property type="match status" value="1"/>
</dbReference>
<keyword evidence="2" id="KW-0677">Repeat</keyword>
<dbReference type="SUPFAM" id="SSF49493">
    <property type="entry name" value="HSP40/DnaJ peptide-binding domain"/>
    <property type="match status" value="2"/>
</dbReference>
<dbReference type="SUPFAM" id="SSF46565">
    <property type="entry name" value="Chaperone J-domain"/>
    <property type="match status" value="1"/>
</dbReference>
<dbReference type="GO" id="GO:0006457">
    <property type="term" value="P:protein folding"/>
    <property type="evidence" value="ECO:0007669"/>
    <property type="project" value="InterPro"/>
</dbReference>
<accession>A0A6C0DFD2</accession>
<sequence>MSLYERLGLQKNADAQEIRKAYLKMSKTAHPDKGGDAETFKKVQQAYEILSDDSKRGFYDQTGQIPGEEVDHPQSGGMPFPFDLGGIFGNMFGGGGGPGGPFRQQNMKQQKAPPKIHEIGLSLRDFYYGKTIQVKFERQKFCTTCRGEGAEMFEICKGCGGSGFRESRIMMGPGMQAITRGPCGQCGTAGKQPVSNCSKCNGVKFTTHEKTLHVKIEPGMRPGEVLIFPNECSDHHDFHEPGDVRIIMRDTEENSQFTRTGDDLSCGLNIRFAEGILGTERVIQGHPAHPDGLLVKIPIGTMHGDDVVVEGEGMPKKGLTHKGNLHLKITLYMVQEDKAILTKNRELLKGLFP</sequence>
<dbReference type="CDD" id="cd10747">
    <property type="entry name" value="DnaJ_C"/>
    <property type="match status" value="1"/>
</dbReference>
<dbReference type="InterPro" id="IPR044713">
    <property type="entry name" value="DNJA1/2-like"/>
</dbReference>
<evidence type="ECO:0000259" key="6">
    <source>
        <dbReference type="PROSITE" id="PS51188"/>
    </source>
</evidence>
<dbReference type="InterPro" id="IPR036410">
    <property type="entry name" value="HSP_DnaJ_Cys-rich_dom_sf"/>
</dbReference>
<feature type="domain" description="CR-type" evidence="6">
    <location>
        <begin position="129"/>
        <end position="209"/>
    </location>
</feature>
<reference evidence="7" key="1">
    <citation type="journal article" date="2020" name="Nature">
        <title>Giant virus diversity and host interactions through global metagenomics.</title>
        <authorList>
            <person name="Schulz F."/>
            <person name="Roux S."/>
            <person name="Paez-Espino D."/>
            <person name="Jungbluth S."/>
            <person name="Walsh D.A."/>
            <person name="Denef V.J."/>
            <person name="McMahon K.D."/>
            <person name="Konstantinidis K.T."/>
            <person name="Eloe-Fadrosh E.A."/>
            <person name="Kyrpides N.C."/>
            <person name="Woyke T."/>
        </authorList>
    </citation>
    <scope>NUCLEOTIDE SEQUENCE</scope>
    <source>
        <strain evidence="7">GVMAG-M-3300023174-137</strain>
    </source>
</reference>
<keyword evidence="1" id="KW-0479">Metal-binding</keyword>
<dbReference type="PANTHER" id="PTHR43888">
    <property type="entry name" value="DNAJ-LIKE-2, ISOFORM A-RELATED"/>
    <property type="match status" value="1"/>
</dbReference>
<dbReference type="SUPFAM" id="SSF57938">
    <property type="entry name" value="DnaJ/Hsp40 cysteine-rich domain"/>
    <property type="match status" value="1"/>
</dbReference>
<dbReference type="InterPro" id="IPR008971">
    <property type="entry name" value="HSP40/DnaJ_pept-bd"/>
</dbReference>
<proteinExistence type="predicted"/>
<dbReference type="EMBL" id="MN739581">
    <property type="protein sequence ID" value="QHT14285.1"/>
    <property type="molecule type" value="Genomic_DNA"/>
</dbReference>
<keyword evidence="3" id="KW-0863">Zinc-finger</keyword>
<evidence type="ECO:0000256" key="4">
    <source>
        <dbReference type="ARBA" id="ARBA00022833"/>
    </source>
</evidence>
<evidence type="ECO:0000256" key="2">
    <source>
        <dbReference type="ARBA" id="ARBA00022737"/>
    </source>
</evidence>
<dbReference type="Pfam" id="PF00226">
    <property type="entry name" value="DnaJ"/>
    <property type="match status" value="1"/>
</dbReference>
<dbReference type="AlphaFoldDB" id="A0A6C0DFD2"/>
<dbReference type="InterPro" id="IPR036869">
    <property type="entry name" value="J_dom_sf"/>
</dbReference>
<name>A0A6C0DFD2_9ZZZZ</name>
<dbReference type="GO" id="GO:0030544">
    <property type="term" value="F:Hsp70 protein binding"/>
    <property type="evidence" value="ECO:0007669"/>
    <property type="project" value="InterPro"/>
</dbReference>
<dbReference type="PROSITE" id="PS50076">
    <property type="entry name" value="DNAJ_2"/>
    <property type="match status" value="1"/>
</dbReference>
<dbReference type="InterPro" id="IPR001623">
    <property type="entry name" value="DnaJ_domain"/>
</dbReference>
<dbReference type="Pfam" id="PF01556">
    <property type="entry name" value="DnaJ_C"/>
    <property type="match status" value="1"/>
</dbReference>
<dbReference type="SMART" id="SM00271">
    <property type="entry name" value="DnaJ"/>
    <property type="match status" value="1"/>
</dbReference>
<dbReference type="CDD" id="cd06257">
    <property type="entry name" value="DnaJ"/>
    <property type="match status" value="1"/>
</dbReference>
<dbReference type="InterPro" id="IPR018253">
    <property type="entry name" value="DnaJ_domain_CS"/>
</dbReference>
<dbReference type="Gene3D" id="1.10.287.110">
    <property type="entry name" value="DnaJ domain"/>
    <property type="match status" value="1"/>
</dbReference>
<dbReference type="GO" id="GO:0051082">
    <property type="term" value="F:unfolded protein binding"/>
    <property type="evidence" value="ECO:0007669"/>
    <property type="project" value="InterPro"/>
</dbReference>
<keyword evidence="4" id="KW-0862">Zinc</keyword>
<dbReference type="PRINTS" id="PR00625">
    <property type="entry name" value="JDOMAIN"/>
</dbReference>
<evidence type="ECO:0000259" key="5">
    <source>
        <dbReference type="PROSITE" id="PS50076"/>
    </source>
</evidence>
<dbReference type="Gene3D" id="2.60.260.20">
    <property type="entry name" value="Urease metallochaperone UreE, N-terminal domain"/>
    <property type="match status" value="2"/>
</dbReference>
<protein>
    <recommendedName>
        <fullName evidence="8">J domain-containing protein</fullName>
    </recommendedName>
</protein>
<dbReference type="PROSITE" id="PS00636">
    <property type="entry name" value="DNAJ_1"/>
    <property type="match status" value="1"/>
</dbReference>
<dbReference type="PROSITE" id="PS51188">
    <property type="entry name" value="ZF_CR"/>
    <property type="match status" value="1"/>
</dbReference>
<evidence type="ECO:0000256" key="1">
    <source>
        <dbReference type="ARBA" id="ARBA00022723"/>
    </source>
</evidence>
<evidence type="ECO:0008006" key="8">
    <source>
        <dbReference type="Google" id="ProtNLM"/>
    </source>
</evidence>
<feature type="domain" description="J" evidence="5">
    <location>
        <begin position="2"/>
        <end position="63"/>
    </location>
</feature>